<dbReference type="PROSITE" id="PS01186">
    <property type="entry name" value="EGF_2"/>
    <property type="match status" value="25"/>
</dbReference>
<dbReference type="InterPro" id="IPR018097">
    <property type="entry name" value="EGF_Ca-bd_CS"/>
</dbReference>
<dbReference type="PANTHER" id="PTHR12916">
    <property type="entry name" value="CYTOCHROME C OXIDASE POLYPEPTIDE VIC-2"/>
    <property type="match status" value="1"/>
</dbReference>
<dbReference type="InterPro" id="IPR009030">
    <property type="entry name" value="Growth_fac_rcpt_cys_sf"/>
</dbReference>
<feature type="domain" description="EGF-like" evidence="17">
    <location>
        <begin position="237"/>
        <end position="273"/>
    </location>
</feature>
<feature type="domain" description="EGF-like" evidence="17">
    <location>
        <begin position="357"/>
        <end position="395"/>
    </location>
</feature>
<feature type="disulfide bond" evidence="13">
    <location>
        <begin position="2051"/>
        <end position="2068"/>
    </location>
</feature>
<dbReference type="GeneID" id="106074918"/>
<proteinExistence type="predicted"/>
<feature type="domain" description="Laminin G" evidence="16">
    <location>
        <begin position="55"/>
        <end position="233"/>
    </location>
</feature>
<feature type="disulfide bond" evidence="13">
    <location>
        <begin position="2186"/>
        <end position="2195"/>
    </location>
</feature>
<dbReference type="InterPro" id="IPR001881">
    <property type="entry name" value="EGF-like_Ca-bd_dom"/>
</dbReference>
<dbReference type="GO" id="GO:0005509">
    <property type="term" value="F:calcium ion binding"/>
    <property type="evidence" value="ECO:0007669"/>
    <property type="project" value="InterPro"/>
</dbReference>
<dbReference type="FunFam" id="2.10.25.10:FF:000029">
    <property type="entry name" value="neurexin-1 isoform X1"/>
    <property type="match status" value="1"/>
</dbReference>
<dbReference type="PROSITE" id="PS50025">
    <property type="entry name" value="LAM_G_DOMAIN"/>
    <property type="match status" value="4"/>
</dbReference>
<feature type="disulfide bond" evidence="13">
    <location>
        <begin position="2419"/>
        <end position="2428"/>
    </location>
</feature>
<dbReference type="CDD" id="cd00110">
    <property type="entry name" value="LamG"/>
    <property type="match status" value="3"/>
</dbReference>
<dbReference type="GO" id="GO:0003013">
    <property type="term" value="P:circulatory system process"/>
    <property type="evidence" value="ECO:0007669"/>
    <property type="project" value="UniProtKB-ARBA"/>
</dbReference>
<reference evidence="19" key="1">
    <citation type="submission" date="2025-08" db="UniProtKB">
        <authorList>
            <consortium name="RefSeq"/>
        </authorList>
    </citation>
    <scope>IDENTIFICATION</scope>
</reference>
<dbReference type="Pfam" id="PF07645">
    <property type="entry name" value="EGF_CA"/>
    <property type="match status" value="5"/>
</dbReference>
<dbReference type="Pfam" id="PF00008">
    <property type="entry name" value="EGF"/>
    <property type="match status" value="14"/>
</dbReference>
<feature type="domain" description="EGF-like" evidence="17">
    <location>
        <begin position="1620"/>
        <end position="1657"/>
    </location>
</feature>
<gene>
    <name evidence="19" type="primary">LOC106074918</name>
</gene>
<feature type="domain" description="EGF-like" evidence="17">
    <location>
        <begin position="966"/>
        <end position="1002"/>
    </location>
</feature>
<feature type="disulfide bond" evidence="13">
    <location>
        <begin position="992"/>
        <end position="1001"/>
    </location>
</feature>
<dbReference type="OMA" id="TNCERDI"/>
<keyword evidence="9 13" id="KW-1015">Disulfide bond</keyword>
<keyword evidence="18" id="KW-1185">Reference proteome</keyword>
<dbReference type="Pfam" id="PF12661">
    <property type="entry name" value="hEGF"/>
    <property type="match status" value="8"/>
</dbReference>
<feature type="domain" description="EGF-like" evidence="17">
    <location>
        <begin position="318"/>
        <end position="355"/>
    </location>
</feature>
<dbReference type="FunFam" id="2.10.25.10:FF:000123">
    <property type="entry name" value="Crumbs homolog 1 (Drosophila)"/>
    <property type="match status" value="1"/>
</dbReference>
<feature type="domain" description="EGF-like" evidence="17">
    <location>
        <begin position="474"/>
        <end position="510"/>
    </location>
</feature>
<feature type="domain" description="EGF-like" evidence="17">
    <location>
        <begin position="2312"/>
        <end position="2348"/>
    </location>
</feature>
<evidence type="ECO:0000259" key="16">
    <source>
        <dbReference type="PROSITE" id="PS50025"/>
    </source>
</evidence>
<evidence type="ECO:0000313" key="19">
    <source>
        <dbReference type="RefSeq" id="XP_055898019.1"/>
    </source>
</evidence>
<dbReference type="GO" id="GO:0030097">
    <property type="term" value="P:hemopoiesis"/>
    <property type="evidence" value="ECO:0007669"/>
    <property type="project" value="UniProtKB-ARBA"/>
</dbReference>
<feature type="transmembrane region" description="Helical" evidence="15">
    <location>
        <begin position="2439"/>
        <end position="2463"/>
    </location>
</feature>
<feature type="disulfide bond" evidence="14">
    <location>
        <begin position="1333"/>
        <end position="1360"/>
    </location>
</feature>
<feature type="disulfide bond" evidence="13">
    <location>
        <begin position="2028"/>
        <end position="2037"/>
    </location>
</feature>
<feature type="disulfide bond" evidence="13">
    <location>
        <begin position="263"/>
        <end position="272"/>
    </location>
</feature>
<feature type="disulfide bond" evidence="13">
    <location>
        <begin position="1158"/>
        <end position="1175"/>
    </location>
</feature>
<dbReference type="InterPro" id="IPR013320">
    <property type="entry name" value="ConA-like_dom_sf"/>
</dbReference>
<feature type="disulfide bond" evidence="13">
    <location>
        <begin position="1177"/>
        <end position="1186"/>
    </location>
</feature>
<feature type="domain" description="EGF-like" evidence="17">
    <location>
        <begin position="889"/>
        <end position="925"/>
    </location>
</feature>
<protein>
    <submittedName>
        <fullName evidence="19">Protein crumbs-like isoform X1</fullName>
    </submittedName>
</protein>
<dbReference type="Gene3D" id="2.10.25.10">
    <property type="entry name" value="Laminin"/>
    <property type="match status" value="35"/>
</dbReference>
<evidence type="ECO:0000256" key="14">
    <source>
        <dbReference type="PROSITE-ProRule" id="PRU00122"/>
    </source>
</evidence>
<dbReference type="SUPFAM" id="SSF57184">
    <property type="entry name" value="Growth factor receptor domain"/>
    <property type="match status" value="1"/>
</dbReference>
<feature type="domain" description="EGF-like" evidence="17">
    <location>
        <begin position="434"/>
        <end position="473"/>
    </location>
</feature>
<feature type="disulfide bond" evidence="13">
    <location>
        <begin position="1050"/>
        <end position="1059"/>
    </location>
</feature>
<keyword evidence="4 15" id="KW-0812">Transmembrane</keyword>
<evidence type="ECO:0000256" key="5">
    <source>
        <dbReference type="ARBA" id="ARBA00022729"/>
    </source>
</evidence>
<keyword evidence="3 13" id="KW-0245">EGF-like domain</keyword>
<evidence type="ECO:0000256" key="11">
    <source>
        <dbReference type="ARBA" id="ARBA00055075"/>
    </source>
</evidence>
<feature type="domain" description="EGF-like" evidence="17">
    <location>
        <begin position="2350"/>
        <end position="2387"/>
    </location>
</feature>
<keyword evidence="10" id="KW-0325">Glycoprotein</keyword>
<feature type="disulfide bond" evidence="13">
    <location>
        <begin position="877"/>
        <end position="886"/>
    </location>
</feature>
<feature type="domain" description="EGF-like" evidence="17">
    <location>
        <begin position="1878"/>
        <end position="1914"/>
    </location>
</feature>
<feature type="domain" description="EGF-like" evidence="17">
    <location>
        <begin position="2040"/>
        <end position="2082"/>
    </location>
</feature>
<dbReference type="GO" id="GO:0019904">
    <property type="term" value="F:protein domain specific binding"/>
    <property type="evidence" value="ECO:0007669"/>
    <property type="project" value="UniProtKB-ARBA"/>
</dbReference>
<feature type="domain" description="EGF-like" evidence="17">
    <location>
        <begin position="1100"/>
        <end position="1142"/>
    </location>
</feature>
<dbReference type="FunFam" id="2.10.25.10:FF:000038">
    <property type="entry name" value="Fibrillin 2"/>
    <property type="match status" value="1"/>
</dbReference>
<dbReference type="GO" id="GO:0048646">
    <property type="term" value="P:anatomical structure formation involved in morphogenesis"/>
    <property type="evidence" value="ECO:0007669"/>
    <property type="project" value="UniProtKB-ARBA"/>
</dbReference>
<keyword evidence="6" id="KW-0677">Repeat</keyword>
<feature type="disulfide bond" evidence="13">
    <location>
        <begin position="2377"/>
        <end position="2386"/>
    </location>
</feature>
<feature type="domain" description="EGF-like" evidence="17">
    <location>
        <begin position="1004"/>
        <end position="1060"/>
    </location>
</feature>
<dbReference type="Pfam" id="PF02210">
    <property type="entry name" value="Laminin_G_2"/>
    <property type="match status" value="3"/>
</dbReference>
<feature type="disulfide bond" evidence="13">
    <location>
        <begin position="1647"/>
        <end position="1656"/>
    </location>
</feature>
<dbReference type="InterPro" id="IPR049883">
    <property type="entry name" value="NOTCH1_EGF-like"/>
</dbReference>
<keyword evidence="7 15" id="KW-1133">Transmembrane helix</keyword>
<comment type="function">
    <text evidence="11">Forms the apical lamina, a component of the extracellular matrix.</text>
</comment>
<feature type="disulfide bond" evidence="13">
    <location>
        <begin position="2110"/>
        <end position="2119"/>
    </location>
</feature>
<dbReference type="GO" id="GO:0005112">
    <property type="term" value="F:Notch binding"/>
    <property type="evidence" value="ECO:0007669"/>
    <property type="project" value="TreeGrafter"/>
</dbReference>
<evidence type="ECO:0000256" key="7">
    <source>
        <dbReference type="ARBA" id="ARBA00022989"/>
    </source>
</evidence>
<feature type="disulfide bond" evidence="13">
    <location>
        <begin position="422"/>
        <end position="431"/>
    </location>
</feature>
<keyword evidence="5" id="KW-0732">Signal</keyword>
<feature type="domain" description="EGF-like" evidence="17">
    <location>
        <begin position="2084"/>
        <end position="2120"/>
    </location>
</feature>
<dbReference type="FunFam" id="2.10.25.10:FF:000173">
    <property type="entry name" value="Neurogenic locus notch protein 2"/>
    <property type="match status" value="1"/>
</dbReference>
<feature type="disulfide bond" evidence="13">
    <location>
        <begin position="2261"/>
        <end position="2270"/>
    </location>
</feature>
<keyword evidence="8 15" id="KW-0472">Membrane</keyword>
<evidence type="ECO:0000256" key="9">
    <source>
        <dbReference type="ARBA" id="ARBA00023157"/>
    </source>
</evidence>
<feature type="domain" description="EGF-like" evidence="17">
    <location>
        <begin position="626"/>
        <end position="664"/>
    </location>
</feature>
<feature type="disulfide bond" evidence="13">
    <location>
        <begin position="287"/>
        <end position="304"/>
    </location>
</feature>
<feature type="domain" description="EGF-like" evidence="17">
    <location>
        <begin position="512"/>
        <end position="548"/>
    </location>
</feature>
<feature type="disulfide bond" evidence="13">
    <location>
        <begin position="2300"/>
        <end position="2309"/>
    </location>
</feature>
<feature type="domain" description="EGF-like" evidence="17">
    <location>
        <begin position="396"/>
        <end position="432"/>
    </location>
</feature>
<feature type="disulfide bond" evidence="13">
    <location>
        <begin position="385"/>
        <end position="394"/>
    </location>
</feature>
<feature type="domain" description="EGF-like" evidence="17">
    <location>
        <begin position="666"/>
        <end position="705"/>
    </location>
</feature>
<feature type="domain" description="Laminin G" evidence="16">
    <location>
        <begin position="1187"/>
        <end position="1360"/>
    </location>
</feature>
<feature type="domain" description="EGF-like" evidence="17">
    <location>
        <begin position="1994"/>
        <end position="2038"/>
    </location>
</feature>
<dbReference type="GO" id="GO:0048863">
    <property type="term" value="P:stem cell differentiation"/>
    <property type="evidence" value="ECO:0007669"/>
    <property type="project" value="UniProtKB-ARBA"/>
</dbReference>
<feature type="domain" description="EGF-like" evidence="17">
    <location>
        <begin position="1062"/>
        <end position="1098"/>
    </location>
</feature>
<feature type="domain" description="EGF-like" evidence="17">
    <location>
        <begin position="2273"/>
        <end position="2310"/>
    </location>
</feature>
<dbReference type="GO" id="GO:0048732">
    <property type="term" value="P:gland development"/>
    <property type="evidence" value="ECO:0007669"/>
    <property type="project" value="UniProtKB-ARBA"/>
</dbReference>
<feature type="domain" description="EGF-like" evidence="17">
    <location>
        <begin position="847"/>
        <end position="887"/>
    </location>
</feature>
<feature type="disulfide bond" evidence="13">
    <location>
        <begin position="1388"/>
        <end position="1397"/>
    </location>
</feature>
<feature type="disulfide bond" evidence="13">
    <location>
        <begin position="306"/>
        <end position="315"/>
    </location>
</feature>
<dbReference type="RefSeq" id="XP_055898019.1">
    <property type="nucleotide sequence ID" value="XM_056042044.1"/>
</dbReference>
<feature type="domain" description="EGF-like" evidence="17">
    <location>
        <begin position="550"/>
        <end position="586"/>
    </location>
</feature>
<dbReference type="InterPro" id="IPR001791">
    <property type="entry name" value="Laminin_G"/>
</dbReference>
<feature type="domain" description="EGF-like" evidence="17">
    <location>
        <begin position="2122"/>
        <end position="2156"/>
    </location>
</feature>
<feature type="domain" description="EGF-like" evidence="17">
    <location>
        <begin position="1954"/>
        <end position="1991"/>
    </location>
</feature>
<dbReference type="InterPro" id="IPR013032">
    <property type="entry name" value="EGF-like_CS"/>
</dbReference>
<feature type="disulfide bond" evidence="13">
    <location>
        <begin position="614"/>
        <end position="623"/>
    </location>
</feature>
<evidence type="ECO:0000256" key="6">
    <source>
        <dbReference type="ARBA" id="ARBA00022737"/>
    </source>
</evidence>
<comment type="subunit">
    <text evidence="12">Interacts (via Sushi domain 21) with ITGA9:ITGB1; thereby inhibits Ca(2+) intracellular signaling and as a result represses vasocontraction. Interacts (via Sushi domain 21) with ITGA4:ITGB1; thereby inhibits Ca(2+) intracellular signaling and as a result represses vasocontraction. Interacts with ANGPT1 and ANGPT2. Interacts with PEAR1 (via extracellular domain). Interacts with HSPG2, TLN1, FN1, COPA, CCT2, IQGAP1, LAMC1 and NID1. Interacts (via C-terminus) with TIE1.</text>
</comment>
<evidence type="ECO:0000313" key="18">
    <source>
        <dbReference type="Proteomes" id="UP001165740"/>
    </source>
</evidence>
<dbReference type="FunFam" id="2.10.25.10:FF:000095">
    <property type="entry name" value="Notch, isoform B"/>
    <property type="match status" value="1"/>
</dbReference>
<dbReference type="SMART" id="SM00179">
    <property type="entry name" value="EGF_CA"/>
    <property type="match status" value="33"/>
</dbReference>
<evidence type="ECO:0000259" key="17">
    <source>
        <dbReference type="PROSITE" id="PS50026"/>
    </source>
</evidence>
<dbReference type="CDD" id="cd00054">
    <property type="entry name" value="EGF_CA"/>
    <property type="match status" value="26"/>
</dbReference>
<evidence type="ECO:0000256" key="10">
    <source>
        <dbReference type="ARBA" id="ARBA00023180"/>
    </source>
</evidence>
<feature type="domain" description="Laminin G" evidence="16">
    <location>
        <begin position="1403"/>
        <end position="1624"/>
    </location>
</feature>
<dbReference type="FunFam" id="2.10.25.10:FF:000012">
    <property type="entry name" value="Delta-like protein"/>
    <property type="match status" value="1"/>
</dbReference>
<dbReference type="SMART" id="SM00181">
    <property type="entry name" value="EGF"/>
    <property type="match status" value="39"/>
</dbReference>
<dbReference type="GO" id="GO:0009952">
    <property type="term" value="P:anterior/posterior pattern specification"/>
    <property type="evidence" value="ECO:0007669"/>
    <property type="project" value="UniProtKB-ARBA"/>
</dbReference>
<feature type="disulfide bond" evidence="13">
    <location>
        <begin position="500"/>
        <end position="509"/>
    </location>
</feature>
<dbReference type="Gene3D" id="2.60.120.200">
    <property type="match status" value="4"/>
</dbReference>
<dbReference type="GO" id="GO:0016020">
    <property type="term" value="C:membrane"/>
    <property type="evidence" value="ECO:0007669"/>
    <property type="project" value="UniProtKB-SubCell"/>
</dbReference>
<feature type="disulfide bond" evidence="13">
    <location>
        <begin position="915"/>
        <end position="924"/>
    </location>
</feature>
<comment type="subunit">
    <text evidence="2">Homotetramer.</text>
</comment>
<dbReference type="FunFam" id="2.10.25.10:FF:000472">
    <property type="entry name" value="Uncharacterized protein, isoform A"/>
    <property type="match status" value="2"/>
</dbReference>
<feature type="disulfide bond" evidence="13">
    <location>
        <begin position="654"/>
        <end position="663"/>
    </location>
</feature>
<dbReference type="FunFam" id="2.10.25.10:FF:000122">
    <property type="entry name" value="Protein crumbs homolog 2"/>
    <property type="match status" value="2"/>
</dbReference>
<feature type="disulfide bond" evidence="13">
    <location>
        <begin position="576"/>
        <end position="585"/>
    </location>
</feature>
<feature type="domain" description="EGF-like" evidence="17">
    <location>
        <begin position="278"/>
        <end position="316"/>
    </location>
</feature>
<dbReference type="SMART" id="SM00282">
    <property type="entry name" value="LamG"/>
    <property type="match status" value="3"/>
</dbReference>
<feature type="domain" description="EGF-like" evidence="17">
    <location>
        <begin position="707"/>
        <end position="743"/>
    </location>
</feature>
<evidence type="ECO:0000256" key="4">
    <source>
        <dbReference type="ARBA" id="ARBA00022692"/>
    </source>
</evidence>
<dbReference type="PROSITE" id="PS50026">
    <property type="entry name" value="EGF_3"/>
    <property type="match status" value="38"/>
</dbReference>
<feature type="domain" description="EGF-like" evidence="17">
    <location>
        <begin position="745"/>
        <end position="782"/>
    </location>
</feature>
<dbReference type="FunFam" id="2.10.25.10:FF:000118">
    <property type="entry name" value="protein delta homolog 2"/>
    <property type="match status" value="1"/>
</dbReference>
<evidence type="ECO:0000256" key="1">
    <source>
        <dbReference type="ARBA" id="ARBA00004479"/>
    </source>
</evidence>
<feature type="disulfide bond" evidence="13">
    <location>
        <begin position="733"/>
        <end position="742"/>
    </location>
</feature>
<feature type="domain" description="Laminin G" evidence="16">
    <location>
        <begin position="1687"/>
        <end position="1876"/>
    </location>
</feature>
<evidence type="ECO:0000256" key="15">
    <source>
        <dbReference type="SAM" id="Phobius"/>
    </source>
</evidence>
<dbReference type="PRINTS" id="PR01983">
    <property type="entry name" value="NOTCH"/>
</dbReference>
<dbReference type="InterPro" id="IPR000152">
    <property type="entry name" value="EGF-type_Asp/Asn_hydroxyl_site"/>
</dbReference>
<evidence type="ECO:0000256" key="12">
    <source>
        <dbReference type="ARBA" id="ARBA00063079"/>
    </source>
</evidence>
<dbReference type="FunFam" id="2.10.25.10:FF:000784">
    <property type="entry name" value="Uncharacterized protein"/>
    <property type="match status" value="1"/>
</dbReference>
<feature type="disulfide bond" evidence="13">
    <location>
        <begin position="1942"/>
        <end position="1951"/>
    </location>
</feature>
<dbReference type="PROSITE" id="PS01187">
    <property type="entry name" value="EGF_CA"/>
    <property type="match status" value="8"/>
</dbReference>
<feature type="domain" description="EGF-like" evidence="17">
    <location>
        <begin position="588"/>
        <end position="624"/>
    </location>
</feature>
<dbReference type="PRINTS" id="PR00010">
    <property type="entry name" value="EGFBLOOD"/>
</dbReference>
<name>A0A9W3BEK4_BIOGL</name>
<feature type="domain" description="EGF-like" evidence="17">
    <location>
        <begin position="2388"/>
        <end position="2429"/>
    </location>
</feature>
<sequence length="2503" mass="272755">MSLNGNHRKMWKWYYTRFKPHSTMQSLMKITKDRPPVLTLVLGLVFFLPVASSQKNSAFFNTTSLISIPNSEWDLSQGSKTFIFTTCSDSGYLIAIQSNSSSSQSSSSYTQGLALLMLNKSVAFQWTINGQSNSVKVGNNMSDNIWYTTVLENSNGALKLSISTRYNIVSEVTVANSSINSYLLNVRLNGTLKIGEGFTGCMYQGPGVNFSSAGYKEQGIVWDQCQLELKSGCIDVDQNDCWDSPCLYGGTCIDLFRNFTCQCPANYNGTRCENDLAKLYGCQVNPCLNGGTCHNLSTPASFNCTCPPGYNGLTCENRIDFCRLTPCLNGGICVSGNNSYSCNCSQTGYAGTNCSVNINECSMNTSICGAYGTCYDAPGSYTCSCQPGFEGKPCQNVDDCLSQPCQHGGTCEDAINAFICRCPSGFSGSTCDTNIDDCVNNNCSGHNSTCKDLVNGFQCICKEGYTGVYPACTDTDECSLQFCQNSATCLNSPGSYNCSCPAGYTDHNCSTNIDDCASKPCHNATNCTDLVNGYRCHCLPGYTGTNCDVDVIDCLPGICLNNATCQDLVNGYRCVCQPGFNGINCSTNIDDCASKPCLNGAQCVDLINSYACNCTAGYEGVNCGTEINKCRLYSNPCQNNGTCWYTPNDYHCNCTSDWMGKNCTEPYDACQSLQPCQNGGNCSSTKLSHNYTCSCVTGFDGKNCEHDIDDCIGITCPGNRTCNDKVNNHTCDCPIGFTGSNCETVIDMCETHPCQNGGTCTSGRSNYTCNCIERFIDIPLPDGTRKSFKTGYTGVNCEIDIDECNYSVPICQNGGLCQNTPKGSFSCFCKTNVSGGEMYVGTLCEQLRTYCDIRLPNETCQNGGTCINLPMSSTCACVAGYEGKYCETNIDDCSPNPCLYNGTCTDLVNNHSCTCIDGITGYNCQTNIDDCSPSPCLNNGVCHDRINNYTCDCSGTGFIGSICENNFDDCASNPCHNGGNCTDRVKNYTCECYKGYTGDNCQIDIQECTPNPCRNNSLCLENSNVTLYDKGNPKFVNFTYDKAAGYICECVPGLTGVNCSIDVDECQSNPCLHSSTCIDLFNNFSCKCSPGYQGKECDVDINECNVKPCQNGGTCIDKIADYLCICKPPVANTVNYGGRNCSTLMTGCNSNSCSKGDCIPKLDYSSGVEIHGFSCSCYPGYTGEYCNVETSMSFVSPVNYVKVDLNTSSLEISLTFRTASWSDLALVVLKLQSEDTVSIQIIAGEVMLTYKDIGIVNETLKTLAKVNDSNSHSLLLKLTVSNMTLSLPNDKCAGDNPNTVQPCIKSISLKLARSNITSLVVGNGTSAKAFVGCVEDLRINSQLYYPALNNGNYVNVTPGCSRSPQCSSLSCNSRGSCEDLWNKYSCLCNRPYYGQDCQLEYPAATFFPGSYVSYSFPPEPVGDVYISFFLVTRQNDGFIMMTTDGYNAQIKKFAYLALYMKNSQLSGDFFKCGSNLNFVVNKNLADGKWHFISIVVKNTSFTIFSSSDEKLYENLNISQSCSSGFGLSTSKLFFGQFRNVQLRTKRHAHSSQHTKEISMVSLQRVKRQTDIIANISATYSIIPDWEGVIQDIHINGKMLDFDSVSESIMSVNVTVGANSTRNVCPDSPCQNGGTCSESFYNDFSCQCLRGYTGKNCSELNFCSYGTCPSETTCVNIPLGYECIGDAAFLYDNSGIQYVMNGSTPEPSLTFNFRTRGLFGLIFILRYGEYFFKVRVANGVLEINSKLSSEFSESAETRAGRRVDDGRWYSARFEIINETHVVLEVRYDKQLYDSTGIRLINSSSVDIGDMLMKGEIILGSVLREKYSKTWEANFKGCLREVRMGGVLMPFYFDDTFENNTVPVKFMAKSISGIVHHCTGDNVCSKTSCLNGGSCVDIWNSFTCKCPTGFYGDYCESNPDNCGSTQCMNGGLCLDGYDTSSCMCPLGYTNNFCQDTVNMCEHNECANSSACVNRSYDYICNCSGTQFTGWFCNVTIQQNCSQSLCQNGGTCTDTIVTINNQSLSSFNCSCRAGYEGPLCEKPVDYCNKDGYKCFNNGKCINNPEYQNYTCNCDNATDFIGPNCSTKVNNCYTNNSCVNGKCIDGINNYTCQCPLGYEGLGCEHQVNMCGNSSFCQRGSCVTNGSCDCTGTGYGGPYCQQEIDECSATVSVCLNGANCTNLEGDYNCSCTEGYTGKNCQTPSCTGIICQNDGTCNIVGSYWQCTCKPYIEGKYCDKIGPCFNNPCRNQATCQQSIEYNNYTCFCLPGWRGENCSEDIDECNETIHACWNGTCHNTMGGYNCFCDAGYTGQRCESDINECLSNPCKNGGICSDMVNNYTCMCNQGYQGQDCSQDIDECALNTSLCNKGTCANTEPFYHCNCGTDYLGDHCQLVNPCANVTCLNQGTCQFKNNTSSDFTYVCTCSEGYEGSLCEKSASSKDTDLGIIIGPIVGGIVFIIIVIVVIAFIMTARSKRATRGAYSPSQQETSGSRVELGNVLKKPPEERLI</sequence>
<dbReference type="InterPro" id="IPR000742">
    <property type="entry name" value="EGF"/>
</dbReference>
<dbReference type="SUPFAM" id="SSF57196">
    <property type="entry name" value="EGF/Laminin"/>
    <property type="match status" value="28"/>
</dbReference>
<feature type="domain" description="EGF-like" evidence="17">
    <location>
        <begin position="2158"/>
        <end position="2196"/>
    </location>
</feature>
<dbReference type="PROSITE" id="PS00010">
    <property type="entry name" value="ASX_HYDROXYL"/>
    <property type="match status" value="20"/>
</dbReference>
<dbReference type="Proteomes" id="UP001165740">
    <property type="component" value="Chromosome 9"/>
</dbReference>
<feature type="domain" description="EGF-like" evidence="17">
    <location>
        <begin position="927"/>
        <end position="964"/>
    </location>
</feature>
<dbReference type="OrthoDB" id="283575at2759"/>
<accession>A0A9W3BEK4</accession>
<dbReference type="FunFam" id="2.10.25.10:FF:000208">
    <property type="entry name" value="Crumbs 2, cell polarity complex component"/>
    <property type="match status" value="1"/>
</dbReference>
<evidence type="ECO:0000256" key="2">
    <source>
        <dbReference type="ARBA" id="ARBA00011881"/>
    </source>
</evidence>
<feature type="disulfide bond" evidence="13">
    <location>
        <begin position="1088"/>
        <end position="1097"/>
    </location>
</feature>
<dbReference type="FunFam" id="2.10.25.10:FF:000309">
    <property type="entry name" value="Uncharacterized protein, isoform A"/>
    <property type="match status" value="2"/>
</dbReference>
<feature type="disulfide bond" evidence="13">
    <location>
        <begin position="2338"/>
        <end position="2347"/>
    </location>
</feature>
<dbReference type="SUPFAM" id="SSF49899">
    <property type="entry name" value="Concanavalin A-like lectins/glucanases"/>
    <property type="match status" value="4"/>
</dbReference>
<dbReference type="FunFam" id="2.10.25.10:FF:000004">
    <property type="entry name" value="Neurogenic locus notch 1"/>
    <property type="match status" value="1"/>
</dbReference>
<evidence type="ECO:0000256" key="13">
    <source>
        <dbReference type="PROSITE-ProRule" id="PRU00076"/>
    </source>
</evidence>
<feature type="disulfide bond" evidence="13">
    <location>
        <begin position="538"/>
        <end position="547"/>
    </location>
</feature>
<feature type="disulfide bond" evidence="13">
    <location>
        <begin position="2242"/>
        <end position="2259"/>
    </location>
</feature>
<feature type="disulfide bond" evidence="13">
    <location>
        <begin position="676"/>
        <end position="693"/>
    </location>
</feature>
<dbReference type="GO" id="GO:0007219">
    <property type="term" value="P:Notch signaling pathway"/>
    <property type="evidence" value="ECO:0007669"/>
    <property type="project" value="TreeGrafter"/>
</dbReference>
<dbReference type="GO" id="GO:0035282">
    <property type="term" value="P:segmentation"/>
    <property type="evidence" value="ECO:0007669"/>
    <property type="project" value="UniProtKB-ARBA"/>
</dbReference>
<evidence type="ECO:0000256" key="8">
    <source>
        <dbReference type="ARBA" id="ARBA00023136"/>
    </source>
</evidence>
<feature type="disulfide bond" evidence="13">
    <location>
        <begin position="695"/>
        <end position="704"/>
    </location>
</feature>
<feature type="domain" description="EGF-like" evidence="17">
    <location>
        <begin position="2233"/>
        <end position="2271"/>
    </location>
</feature>
<feature type="domain" description="EGF-like" evidence="17">
    <location>
        <begin position="1362"/>
        <end position="1398"/>
    </location>
</feature>
<evidence type="ECO:0000256" key="3">
    <source>
        <dbReference type="ARBA" id="ARBA00022536"/>
    </source>
</evidence>
<feature type="domain" description="EGF-like" evidence="17">
    <location>
        <begin position="800"/>
        <end position="845"/>
    </location>
</feature>
<dbReference type="GO" id="GO:0005178">
    <property type="term" value="F:integrin binding"/>
    <property type="evidence" value="ECO:0007669"/>
    <property type="project" value="UniProtKB-ARBA"/>
</dbReference>
<comment type="caution">
    <text evidence="13">Lacks conserved residue(s) required for the propagation of feature annotation.</text>
</comment>
<feature type="disulfide bond" evidence="13">
    <location>
        <begin position="1904"/>
        <end position="1913"/>
    </location>
</feature>
<dbReference type="PROSITE" id="PS00022">
    <property type="entry name" value="EGF_1"/>
    <property type="match status" value="28"/>
</dbReference>
<feature type="domain" description="EGF-like" evidence="17">
    <location>
        <begin position="1149"/>
        <end position="1187"/>
    </location>
</feature>
<dbReference type="PANTHER" id="PTHR12916:SF4">
    <property type="entry name" value="UNINFLATABLE, ISOFORM C"/>
    <property type="match status" value="1"/>
</dbReference>
<feature type="domain" description="EGF-like" evidence="17">
    <location>
        <begin position="1916"/>
        <end position="1952"/>
    </location>
</feature>
<organism evidence="18 19">
    <name type="scientific">Biomphalaria glabrata</name>
    <name type="common">Bloodfluke planorb</name>
    <name type="synonym">Freshwater snail</name>
    <dbReference type="NCBI Taxonomy" id="6526"/>
    <lineage>
        <taxon>Eukaryota</taxon>
        <taxon>Metazoa</taxon>
        <taxon>Spiralia</taxon>
        <taxon>Lophotrochozoa</taxon>
        <taxon>Mollusca</taxon>
        <taxon>Gastropoda</taxon>
        <taxon>Heterobranchia</taxon>
        <taxon>Euthyneura</taxon>
        <taxon>Panpulmonata</taxon>
        <taxon>Hygrophila</taxon>
        <taxon>Lymnaeoidea</taxon>
        <taxon>Planorbidae</taxon>
        <taxon>Biomphalaria</taxon>
    </lineage>
</organism>
<comment type="subcellular location">
    <subcellularLocation>
        <location evidence="1">Membrane</location>
        <topology evidence="1">Single-pass type I membrane protein</topology>
    </subcellularLocation>
</comment>